<evidence type="ECO:0000256" key="9">
    <source>
        <dbReference type="ARBA" id="ARBA00023965"/>
    </source>
</evidence>
<evidence type="ECO:0000313" key="16">
    <source>
        <dbReference type="EMBL" id="MCI3270202.1"/>
    </source>
</evidence>
<evidence type="ECO:0000256" key="6">
    <source>
        <dbReference type="ARBA" id="ARBA00022801"/>
    </source>
</evidence>
<gene>
    <name evidence="16" type="primary">pulA</name>
    <name evidence="16" type="ORF">MQP27_03640</name>
</gene>
<dbReference type="EC" id="3.2.1.1" evidence="3"/>
<evidence type="ECO:0000259" key="15">
    <source>
        <dbReference type="SMART" id="SM00642"/>
    </source>
</evidence>
<dbReference type="SUPFAM" id="SSF51445">
    <property type="entry name" value="(Trans)glycosidases"/>
    <property type="match status" value="2"/>
</dbReference>
<feature type="chain" id="PRO_5045995471" description="Alpha-amylase" evidence="14">
    <location>
        <begin position="28"/>
        <end position="1791"/>
    </location>
</feature>
<dbReference type="Gene3D" id="2.60.40.1130">
    <property type="entry name" value="Rab geranylgeranyltransferase alpha-subunit, insert domain"/>
    <property type="match status" value="1"/>
</dbReference>
<dbReference type="CDD" id="cd11339">
    <property type="entry name" value="AmyAc_bac_CMD_like_2"/>
    <property type="match status" value="1"/>
</dbReference>
<dbReference type="Gene3D" id="2.60.40.1180">
    <property type="entry name" value="Golgi alpha-mannosidase II"/>
    <property type="match status" value="2"/>
</dbReference>
<dbReference type="InterPro" id="IPR017853">
    <property type="entry name" value="GH"/>
</dbReference>
<dbReference type="Gene3D" id="3.20.20.80">
    <property type="entry name" value="Glycosidases"/>
    <property type="match status" value="2"/>
</dbReference>
<evidence type="ECO:0000256" key="1">
    <source>
        <dbReference type="ARBA" id="ARBA00000548"/>
    </source>
</evidence>
<dbReference type="InterPro" id="IPR013780">
    <property type="entry name" value="Glyco_hydro_b"/>
</dbReference>
<keyword evidence="5 14" id="KW-0732">Signal</keyword>
<evidence type="ECO:0000256" key="2">
    <source>
        <dbReference type="ARBA" id="ARBA00008061"/>
    </source>
</evidence>
<dbReference type="RefSeq" id="WP_242760767.1">
    <property type="nucleotide sequence ID" value="NZ_JALDAY010000001.1"/>
</dbReference>
<sequence length="1791" mass="193138">MIHVRRVAAVAVAALAAALIQPLAAHADAPPGPPSDTELAAAPARHDDTREQFYFVMPDRFANGDTSNDEGGLTGSRLSTGYDPTDKGFYQGGDLKGLTKKLDYIKGLGTTAIWMAPIFKNQPVQGTGSNASAGYHGYWITDFTQVDPHFGTNKDLETLISKAHAKGMKVFFDVITNHTADVVDYEEKSYDYLSKGAFPYLTKDGRPFDDADYADGKKEFPAVSTASFPRTPTVPAAKKDVKVPSWLNDTTMYHNRGDSTYAGENATYGDFSGLDDLWTERPEVVSGMERIYQRWVRDFDVDGFRIDTVKHVNMEFWTQWATALDSYAARHGRKDFFMFGEVYSADTSITSPYVTQGRLDATLDFPFQDAARTYASQGGSAQKLSSVFGDDYKYTTDKANAYEQVTFLGNHDMGRIGYFLEQDNPKATDAELLKKDELANEVMFLSRGNPVVYYGDEQGFTGSGGDKDARQTMFASKVADYLDDDEIGTDRTHASDSYDTSAPLYKQISALSELRRNNPALTDGVQTERYAADGSGVYAFSRTDAKTGQEYVVAFNNAGEAKSATFATGSADMKFRGIYGTSADVTSGADKKVTVTVPAGSAIVLKAAGRLAKPGTAPTITLKAPDAGATGTVDISADVDGGRLNRVVFAAQIGNGKWRTLGSADHAPYKVTQAIGKDVPAGTALRYKAVVVDTAGHTASATAASTTGTPPATEIPTASSRDYAIVHYKRTDGDYDNWGLYAWGDLADGESTTWPASHPFVGRDAYGAFAYVKLKAGASNVGFLVIDKDGNKDVSADRSIDVTKTGEVWIEQGKEAVQTTRPDYPAQDTAKAVVHYHRADGNYDGWGLHVWTGAANPTDWSSPLKPVRTDAYGAVFEVPLTDGATSLSYIIHKGDEKDLPADQSLDLKADGYEVWLLNGQEKYLLPLPAGSAAALDLTTSKAVWIDRNTVAWNGSEAAVSTQLLYSHDGSIAVKDGTLTSDDERWLRLTKATLTDAQQAKFPYLKDYTAWSVDPRDRGRVREALDGQIVASQRAANGAVLAATGVQIAGVLDDVYTSATKAELGPTFRDGRPTLAVWAPTAQSVSLELDGSLKAMRRDDTTGVWSVTGPKSWKGKEYRYVVKVWAPTVGKVVTNKVTDPYSVALTTDSERSLVVDLDDKSLAPSGWSSLAKPKAVPLRDAQIQELHVRDFSVADETVPARDRGTYLAFTDKDSDGSKHLRELARSGTSYVHLLPVFDIATVPERKSDQATTDCDLASYAADSDKQQECVAKIAAKDAYNWGYDPYHYTVPEGSYATDPDGTGRTVEFREMVKSLNQDGLRVVMDVVYNHTAAAGQADTSVLDQVVPGYYQRLLADGSVANSTCCANTATENAMMGKLVVDSVVTWAKEYKVDGFRFDLMGHQPKANILAVRKALDALTLKKDGVDGKKIIMYGEGWNFGEVADDARFVQATQKNMAGTGIATFSDRARDAVRGGSPFDSDPGVQGFASGLYTDPNSSTANGTSAEQKARLLHYQDLIKVGLTGNLAKYRFTDTDGKEVTGAEVDYNGQPAGYADAPGDAVAYADAHDNESLFDALTYKLPSGTSAADRARMQVLAMATATLSQGPSLSQAGSDLLRSKSLDRNSYDSGDWFNAVHWNCSDGNGFGQGLPMAADNEAKWPYAKPLLSTVKVGCDQIEGASAAYRDLLRIRTTESAFSLDSTGQVQSKLSFPLSGKDETPGVITMELGDLVVVFNATPAEQKQRVTALAGTGYRLHPVQAAGADSIVKSSSYERESGTFAVPGRTVAVFSRTA</sequence>
<dbReference type="Pfam" id="PF02922">
    <property type="entry name" value="CBM_48"/>
    <property type="match status" value="1"/>
</dbReference>
<dbReference type="InterPro" id="IPR004193">
    <property type="entry name" value="Glyco_hydro_13_N"/>
</dbReference>
<organism evidence="16 17">
    <name type="scientific">Streptomyces cylindrosporus</name>
    <dbReference type="NCBI Taxonomy" id="2927583"/>
    <lineage>
        <taxon>Bacteria</taxon>
        <taxon>Bacillati</taxon>
        <taxon>Actinomycetota</taxon>
        <taxon>Actinomycetes</taxon>
        <taxon>Kitasatosporales</taxon>
        <taxon>Streptomycetaceae</taxon>
        <taxon>Streptomyces</taxon>
    </lineage>
</organism>
<dbReference type="NCBIfam" id="TIGR02103">
    <property type="entry name" value="pullul_strch"/>
    <property type="match status" value="1"/>
</dbReference>
<comment type="catalytic activity">
    <reaction evidence="9">
        <text>Hydrolysis of (1-&gt;6)-alpha-D-glucosidic linkages in pullulan, amylopectin and glycogen, and in the alpha- and beta-limit dextrins of amylopectin and glycogen.</text>
        <dbReference type="EC" id="3.2.1.41"/>
    </reaction>
</comment>
<dbReference type="SUPFAM" id="SSF49452">
    <property type="entry name" value="Starch-binding domain-like"/>
    <property type="match status" value="2"/>
</dbReference>
<comment type="catalytic activity">
    <reaction evidence="1">
        <text>Endohydrolysis of (1-&gt;4)-alpha-D-glucosidic linkages in polysaccharides containing three or more (1-&gt;4)-alpha-linked D-glucose units.</text>
        <dbReference type="EC" id="3.2.1.1"/>
    </reaction>
</comment>
<keyword evidence="17" id="KW-1185">Reference proteome</keyword>
<reference evidence="16" key="1">
    <citation type="submission" date="2022-03" db="EMBL/GenBank/DDBJ databases">
        <title>Streptomyces 7R015 and 7R016 isolated from Barleria lupulina in Thailand.</title>
        <authorList>
            <person name="Kanchanasin P."/>
            <person name="Phongsopitanun W."/>
            <person name="Tanasupawat S."/>
        </authorList>
    </citation>
    <scope>NUCLEOTIDE SEQUENCE</scope>
    <source>
        <strain evidence="16">7R015</strain>
    </source>
</reference>
<comment type="caution">
    <text evidence="16">The sequence shown here is derived from an EMBL/GenBank/DDBJ whole genome shotgun (WGS) entry which is preliminary data.</text>
</comment>
<name>A0ABS9XZ28_9ACTN</name>
<evidence type="ECO:0000256" key="11">
    <source>
        <dbReference type="ARBA" id="ARBA00029618"/>
    </source>
</evidence>
<dbReference type="Pfam" id="PF11852">
    <property type="entry name" value="Pullul_strch_C"/>
    <property type="match status" value="1"/>
</dbReference>
<evidence type="ECO:0000256" key="10">
    <source>
        <dbReference type="ARBA" id="ARBA00024062"/>
    </source>
</evidence>
<evidence type="ECO:0000256" key="8">
    <source>
        <dbReference type="ARBA" id="ARBA00023295"/>
    </source>
</evidence>
<comment type="similarity">
    <text evidence="2">Belongs to the glycosyl hydrolase 13 family.</text>
</comment>
<keyword evidence="6" id="KW-0378">Hydrolase</keyword>
<dbReference type="InterPro" id="IPR040671">
    <property type="entry name" value="Pullulanase_N2"/>
</dbReference>
<dbReference type="CDD" id="cd10315">
    <property type="entry name" value="CBM41_pullulanase"/>
    <property type="match status" value="2"/>
</dbReference>
<dbReference type="PANTHER" id="PTHR43002">
    <property type="entry name" value="GLYCOGEN DEBRANCHING ENZYME"/>
    <property type="match status" value="1"/>
</dbReference>
<accession>A0ABS9XZ28</accession>
<evidence type="ECO:0000256" key="14">
    <source>
        <dbReference type="SAM" id="SignalP"/>
    </source>
</evidence>
<evidence type="ECO:0000256" key="4">
    <source>
        <dbReference type="ARBA" id="ARBA00017303"/>
    </source>
</evidence>
<dbReference type="EC" id="3.2.1.41" evidence="10"/>
<keyword evidence="8" id="KW-0326">Glycosidase</keyword>
<evidence type="ECO:0000256" key="7">
    <source>
        <dbReference type="ARBA" id="ARBA00022837"/>
    </source>
</evidence>
<dbReference type="InterPro" id="IPR013784">
    <property type="entry name" value="Carb-bd-like_fold"/>
</dbReference>
<dbReference type="Pfam" id="PF00128">
    <property type="entry name" value="Alpha-amylase"/>
    <property type="match status" value="1"/>
</dbReference>
<evidence type="ECO:0000256" key="12">
    <source>
        <dbReference type="ARBA" id="ARBA00030238"/>
    </source>
</evidence>
<evidence type="ECO:0000256" key="3">
    <source>
        <dbReference type="ARBA" id="ARBA00012595"/>
    </source>
</evidence>
<feature type="domain" description="Glycosyl hydrolase family 13 catalytic" evidence="15">
    <location>
        <begin position="55"/>
        <end position="515"/>
    </location>
</feature>
<dbReference type="Pfam" id="PF02806">
    <property type="entry name" value="Alpha-amylase_C"/>
    <property type="match status" value="1"/>
</dbReference>
<keyword evidence="7" id="KW-0106">Calcium</keyword>
<dbReference type="SUPFAM" id="SSF81296">
    <property type="entry name" value="E set domains"/>
    <property type="match status" value="2"/>
</dbReference>
<evidence type="ECO:0000256" key="13">
    <source>
        <dbReference type="ARBA" id="ARBA00031076"/>
    </source>
</evidence>
<dbReference type="SMART" id="SM00642">
    <property type="entry name" value="Aamy"/>
    <property type="match status" value="1"/>
</dbReference>
<dbReference type="Gene3D" id="2.60.40.10">
    <property type="entry name" value="Immunoglobulins"/>
    <property type="match status" value="1"/>
</dbReference>
<evidence type="ECO:0000256" key="5">
    <source>
        <dbReference type="ARBA" id="ARBA00022729"/>
    </source>
</evidence>
<dbReference type="CDD" id="cd11341">
    <property type="entry name" value="AmyAc_Pullulanase_LD-like"/>
    <property type="match status" value="1"/>
</dbReference>
<protein>
    <recommendedName>
        <fullName evidence="4">Alpha-amylase</fullName>
        <ecNumber evidence="3">3.2.1.1</ecNumber>
        <ecNumber evidence="10">3.2.1.41</ecNumber>
    </recommendedName>
    <alternativeName>
        <fullName evidence="12">1,4-alpha-D-glucan glucanohydrolase</fullName>
    </alternativeName>
    <alternativeName>
        <fullName evidence="11">Alpha-dextrin endo-1,6-alpha-glucosidase</fullName>
    </alternativeName>
    <alternativeName>
        <fullName evidence="13">Pullulan 6-glucanohydrolase</fullName>
    </alternativeName>
</protein>
<dbReference type="InterPro" id="IPR006048">
    <property type="entry name" value="A-amylase/branching_C"/>
</dbReference>
<dbReference type="InterPro" id="IPR005323">
    <property type="entry name" value="CBM41_pullulanase"/>
</dbReference>
<dbReference type="Pfam" id="PF17967">
    <property type="entry name" value="Pullulanase_N2"/>
    <property type="match status" value="1"/>
</dbReference>
<dbReference type="InterPro" id="IPR011839">
    <property type="entry name" value="Pullul_strch"/>
</dbReference>
<dbReference type="InterPro" id="IPR014756">
    <property type="entry name" value="Ig_E-set"/>
</dbReference>
<evidence type="ECO:0000313" key="17">
    <source>
        <dbReference type="Proteomes" id="UP001165269"/>
    </source>
</evidence>
<dbReference type="EMBL" id="JALDAY010000001">
    <property type="protein sequence ID" value="MCI3270202.1"/>
    <property type="molecule type" value="Genomic_DNA"/>
</dbReference>
<dbReference type="InterPro" id="IPR024561">
    <property type="entry name" value="Pullul_strch_C"/>
</dbReference>
<proteinExistence type="inferred from homology"/>
<dbReference type="Gene3D" id="2.60.40.1110">
    <property type="match status" value="2"/>
</dbReference>
<dbReference type="CDD" id="cd02860">
    <property type="entry name" value="E_set_Pullulanase"/>
    <property type="match status" value="1"/>
</dbReference>
<dbReference type="Pfam" id="PF03714">
    <property type="entry name" value="PUD"/>
    <property type="match status" value="2"/>
</dbReference>
<dbReference type="Proteomes" id="UP001165269">
    <property type="component" value="Unassembled WGS sequence"/>
</dbReference>
<feature type="signal peptide" evidence="14">
    <location>
        <begin position="1"/>
        <end position="27"/>
    </location>
</feature>
<dbReference type="InterPro" id="IPR006047">
    <property type="entry name" value="GH13_cat_dom"/>
</dbReference>
<dbReference type="SUPFAM" id="SSF51011">
    <property type="entry name" value="Glycosyl hydrolase domain"/>
    <property type="match status" value="2"/>
</dbReference>
<dbReference type="InterPro" id="IPR013783">
    <property type="entry name" value="Ig-like_fold"/>
</dbReference>